<evidence type="ECO:0000259" key="2">
    <source>
        <dbReference type="Pfam" id="PF00582"/>
    </source>
</evidence>
<dbReference type="PRINTS" id="PR01438">
    <property type="entry name" value="UNVRSLSTRESS"/>
</dbReference>
<dbReference type="PANTHER" id="PTHR46268">
    <property type="entry name" value="STRESS RESPONSE PROTEIN NHAX"/>
    <property type="match status" value="1"/>
</dbReference>
<accession>A0A2B8BH65</accession>
<comment type="caution">
    <text evidence="3">The sequence shown here is derived from an EMBL/GenBank/DDBJ whole genome shotgun (WGS) entry which is preliminary data.</text>
</comment>
<name>A0A2B8BH65_9PROT</name>
<organism evidence="3 4">
    <name type="scientific">Azospirillum palustre</name>
    <dbReference type="NCBI Taxonomy" id="2044885"/>
    <lineage>
        <taxon>Bacteria</taxon>
        <taxon>Pseudomonadati</taxon>
        <taxon>Pseudomonadota</taxon>
        <taxon>Alphaproteobacteria</taxon>
        <taxon>Rhodospirillales</taxon>
        <taxon>Azospirillaceae</taxon>
        <taxon>Azospirillum</taxon>
    </lineage>
</organism>
<feature type="domain" description="UspA" evidence="2">
    <location>
        <begin position="260"/>
        <end position="361"/>
    </location>
</feature>
<dbReference type="EMBL" id="PDKW01000040">
    <property type="protein sequence ID" value="PGH57261.1"/>
    <property type="molecule type" value="Genomic_DNA"/>
</dbReference>
<dbReference type="OrthoDB" id="9804721at2"/>
<comment type="similarity">
    <text evidence="1">Belongs to the universal stress protein A family.</text>
</comment>
<proteinExistence type="inferred from homology"/>
<sequence length="363" mass="38862">MFTHRPCTGHLPYSRPKMPLPVPDANVGFLFHCPQFSVIACETDRHGLRHAHTPPDKGHPSWLAIGQGKIDTGRRTRRSRTTSRGLQTMDIRSLLVPLDGSPSDRRRLDAAGLVAESFGARVAVLHARLPDGRVIAALGDGVSNRTIREALERYDQEEHRARAVYDAWCAVGGPGTATASFQVGHGFPATLFARQARCADLTILSSTARSGLRRLDPTVESRILTRSGRPALLVPAHPIASVGRVIAIAWNASAEAARAVTDAMPFLVRATQIRVLTVLERGVREEDAAALVAFLADHGVAAKPELLPVDGGVAATLLDAARRAGSDLLVLGAYARSPLRERLCGGVTDDVLGAADIPLLMSH</sequence>
<dbReference type="CDD" id="cd00293">
    <property type="entry name" value="USP-like"/>
    <property type="match status" value="1"/>
</dbReference>
<evidence type="ECO:0000313" key="3">
    <source>
        <dbReference type="EMBL" id="PGH57261.1"/>
    </source>
</evidence>
<evidence type="ECO:0000256" key="1">
    <source>
        <dbReference type="ARBA" id="ARBA00008791"/>
    </source>
</evidence>
<dbReference type="AlphaFoldDB" id="A0A2B8BH65"/>
<dbReference type="InterPro" id="IPR006015">
    <property type="entry name" value="Universal_stress_UspA"/>
</dbReference>
<reference evidence="4" key="1">
    <citation type="submission" date="2017-10" db="EMBL/GenBank/DDBJ databases">
        <authorList>
            <person name="Kravchenko I.K."/>
            <person name="Grouzdev D.S."/>
        </authorList>
    </citation>
    <scope>NUCLEOTIDE SEQUENCE [LARGE SCALE GENOMIC DNA]</scope>
    <source>
        <strain evidence="4">B2</strain>
    </source>
</reference>
<protein>
    <recommendedName>
        <fullName evidence="2">UspA domain-containing protein</fullName>
    </recommendedName>
</protein>
<dbReference type="InterPro" id="IPR006016">
    <property type="entry name" value="UspA"/>
</dbReference>
<dbReference type="Proteomes" id="UP000225379">
    <property type="component" value="Unassembled WGS sequence"/>
</dbReference>
<gene>
    <name evidence="3" type="ORF">CRT60_12440</name>
</gene>
<dbReference type="Gene3D" id="3.40.50.12370">
    <property type="match status" value="1"/>
</dbReference>
<dbReference type="SUPFAM" id="SSF52402">
    <property type="entry name" value="Adenine nucleotide alpha hydrolases-like"/>
    <property type="match status" value="2"/>
</dbReference>
<dbReference type="PANTHER" id="PTHR46268:SF15">
    <property type="entry name" value="UNIVERSAL STRESS PROTEIN HP_0031"/>
    <property type="match status" value="1"/>
</dbReference>
<feature type="domain" description="UspA" evidence="2">
    <location>
        <begin position="92"/>
        <end position="235"/>
    </location>
</feature>
<dbReference type="Pfam" id="PF00582">
    <property type="entry name" value="Usp"/>
    <property type="match status" value="2"/>
</dbReference>
<keyword evidence="4" id="KW-1185">Reference proteome</keyword>
<evidence type="ECO:0000313" key="4">
    <source>
        <dbReference type="Proteomes" id="UP000225379"/>
    </source>
</evidence>